<dbReference type="Gene3D" id="3.30.70.270">
    <property type="match status" value="1"/>
</dbReference>
<feature type="non-terminal residue" evidence="2">
    <location>
        <position position="1"/>
    </location>
</feature>
<dbReference type="GO" id="GO:0052621">
    <property type="term" value="F:diguanylate cyclase activity"/>
    <property type="evidence" value="ECO:0007669"/>
    <property type="project" value="TreeGrafter"/>
</dbReference>
<dbReference type="EMBL" id="BARV01023344">
    <property type="protein sequence ID" value="GAI35666.1"/>
    <property type="molecule type" value="Genomic_DNA"/>
</dbReference>
<gene>
    <name evidence="2" type="ORF">S06H3_38316</name>
</gene>
<dbReference type="InterPro" id="IPR050469">
    <property type="entry name" value="Diguanylate_Cyclase"/>
</dbReference>
<evidence type="ECO:0000313" key="2">
    <source>
        <dbReference type="EMBL" id="GAI35666.1"/>
    </source>
</evidence>
<evidence type="ECO:0000259" key="1">
    <source>
        <dbReference type="PROSITE" id="PS50887"/>
    </source>
</evidence>
<dbReference type="PANTHER" id="PTHR45138:SF9">
    <property type="entry name" value="DIGUANYLATE CYCLASE DGCM-RELATED"/>
    <property type="match status" value="1"/>
</dbReference>
<sequence>PVSEKTILNIQNEIKKFFEKIAKVTIGNTCNIKLSVPDDVTGKAAEKSEKLSNIFVPILVENNIHGMLGVSGKKIKNNEYIQDILHIISGRISDVLTNATLHRNTKLLALTDGLTGLLNRSAFHERLEGEYQRFLRYGSYLSLIVADFDNLKEINDNYGHPVGDEVIKKVGDILREASRDSDVVTRYGGDEFVLVLPQTNSDNAFNMAERIRSKIEKYSFEVNKNNFNCTISLGVATVPGKRIDSSDDLLECADRALYEFNIRFFTRFF</sequence>
<dbReference type="FunFam" id="3.30.70.270:FF:000001">
    <property type="entry name" value="Diguanylate cyclase domain protein"/>
    <property type="match status" value="1"/>
</dbReference>
<reference evidence="2" key="1">
    <citation type="journal article" date="2014" name="Front. Microbiol.">
        <title>High frequency of phylogenetically diverse reductive dehalogenase-homologous genes in deep subseafloor sedimentary metagenomes.</title>
        <authorList>
            <person name="Kawai M."/>
            <person name="Futagami T."/>
            <person name="Toyoda A."/>
            <person name="Takaki Y."/>
            <person name="Nishi S."/>
            <person name="Hori S."/>
            <person name="Arai W."/>
            <person name="Tsubouchi T."/>
            <person name="Morono Y."/>
            <person name="Uchiyama I."/>
            <person name="Ito T."/>
            <person name="Fujiyama A."/>
            <person name="Inagaki F."/>
            <person name="Takami H."/>
        </authorList>
    </citation>
    <scope>NUCLEOTIDE SEQUENCE</scope>
    <source>
        <strain evidence="2">Expedition CK06-06</strain>
    </source>
</reference>
<dbReference type="NCBIfam" id="TIGR00254">
    <property type="entry name" value="GGDEF"/>
    <property type="match status" value="1"/>
</dbReference>
<dbReference type="InterPro" id="IPR000160">
    <property type="entry name" value="GGDEF_dom"/>
</dbReference>
<dbReference type="SUPFAM" id="SSF55073">
    <property type="entry name" value="Nucleotide cyclase"/>
    <property type="match status" value="1"/>
</dbReference>
<dbReference type="Pfam" id="PF00990">
    <property type="entry name" value="GGDEF"/>
    <property type="match status" value="1"/>
</dbReference>
<dbReference type="InterPro" id="IPR043128">
    <property type="entry name" value="Rev_trsase/Diguanyl_cyclase"/>
</dbReference>
<dbReference type="InterPro" id="IPR029787">
    <property type="entry name" value="Nucleotide_cyclase"/>
</dbReference>
<dbReference type="SMART" id="SM00267">
    <property type="entry name" value="GGDEF"/>
    <property type="match status" value="1"/>
</dbReference>
<feature type="domain" description="GGDEF" evidence="1">
    <location>
        <begin position="139"/>
        <end position="269"/>
    </location>
</feature>
<dbReference type="PROSITE" id="PS50887">
    <property type="entry name" value="GGDEF"/>
    <property type="match status" value="1"/>
</dbReference>
<comment type="caution">
    <text evidence="2">The sequence shown here is derived from an EMBL/GenBank/DDBJ whole genome shotgun (WGS) entry which is preliminary data.</text>
</comment>
<feature type="non-terminal residue" evidence="2">
    <location>
        <position position="269"/>
    </location>
</feature>
<dbReference type="CDD" id="cd01949">
    <property type="entry name" value="GGDEF"/>
    <property type="match status" value="1"/>
</dbReference>
<dbReference type="PANTHER" id="PTHR45138">
    <property type="entry name" value="REGULATORY COMPONENTS OF SENSORY TRANSDUCTION SYSTEM"/>
    <property type="match status" value="1"/>
</dbReference>
<accession>X1NZN3</accession>
<name>X1NZN3_9ZZZZ</name>
<proteinExistence type="predicted"/>
<protein>
    <recommendedName>
        <fullName evidence="1">GGDEF domain-containing protein</fullName>
    </recommendedName>
</protein>
<organism evidence="2">
    <name type="scientific">marine sediment metagenome</name>
    <dbReference type="NCBI Taxonomy" id="412755"/>
    <lineage>
        <taxon>unclassified sequences</taxon>
        <taxon>metagenomes</taxon>
        <taxon>ecological metagenomes</taxon>
    </lineage>
</organism>
<dbReference type="AlphaFoldDB" id="X1NZN3"/>